<dbReference type="InterPro" id="IPR027417">
    <property type="entry name" value="P-loop_NTPase"/>
</dbReference>
<dbReference type="Proteomes" id="UP001056649">
    <property type="component" value="Chromosome"/>
</dbReference>
<proteinExistence type="predicted"/>
<dbReference type="GO" id="GO:0016887">
    <property type="term" value="F:ATP hydrolysis activity"/>
    <property type="evidence" value="ECO:0007669"/>
    <property type="project" value="InterPro"/>
</dbReference>
<dbReference type="Pfam" id="PF21327">
    <property type="entry name" value="GspA_C39-like"/>
    <property type="match status" value="1"/>
</dbReference>
<name>A0A9J6ZWZ7_9GAMM</name>
<feature type="region of interest" description="Disordered" evidence="1">
    <location>
        <begin position="320"/>
        <end position="352"/>
    </location>
</feature>
<feature type="transmembrane region" description="Helical" evidence="2">
    <location>
        <begin position="278"/>
        <end position="296"/>
    </location>
</feature>
<dbReference type="InterPro" id="IPR052026">
    <property type="entry name" value="ExeA_AAA_ATPase_DNA-bind"/>
</dbReference>
<dbReference type="Gene3D" id="3.90.70.10">
    <property type="entry name" value="Cysteine proteinases"/>
    <property type="match status" value="1"/>
</dbReference>
<dbReference type="InterPro" id="IPR036365">
    <property type="entry name" value="PGBD-like_sf"/>
</dbReference>
<accession>A0A9J6ZWZ7</accession>
<reference evidence="4" key="1">
    <citation type="journal article" date="2022" name="Mol. Ecol. Resour.">
        <title>The complete and closed genome of the facultative generalist Candidatus Endoriftia persephone from deep-sea hydrothermal vents.</title>
        <authorList>
            <person name="de Oliveira A.L."/>
            <person name="Srivastava A."/>
            <person name="Espada-Hinojosa S."/>
            <person name="Bright M."/>
        </authorList>
    </citation>
    <scope>NUCLEOTIDE SEQUENCE</scope>
    <source>
        <strain evidence="4">Tica-EPR-9o50.N</strain>
    </source>
</reference>
<dbReference type="SUPFAM" id="SSF52540">
    <property type="entry name" value="P-loop containing nucleoside triphosphate hydrolases"/>
    <property type="match status" value="1"/>
</dbReference>
<protein>
    <submittedName>
        <fullName evidence="4">AAA family ATPase</fullName>
    </submittedName>
</protein>
<keyword evidence="2" id="KW-1133">Transmembrane helix</keyword>
<keyword evidence="2" id="KW-0812">Transmembrane</keyword>
<dbReference type="InterPro" id="IPR002477">
    <property type="entry name" value="Peptidoglycan-bd-like"/>
</dbReference>
<dbReference type="SMART" id="SM00382">
    <property type="entry name" value="AAA"/>
    <property type="match status" value="1"/>
</dbReference>
<dbReference type="AlphaFoldDB" id="A0A9J6ZWZ7"/>
<keyword evidence="2" id="KW-0472">Membrane</keyword>
<evidence type="ECO:0000256" key="2">
    <source>
        <dbReference type="SAM" id="Phobius"/>
    </source>
</evidence>
<dbReference type="PANTHER" id="PTHR35894">
    <property type="entry name" value="GENERAL SECRETION PATHWAY PROTEIN A-RELATED"/>
    <property type="match status" value="1"/>
</dbReference>
<dbReference type="InterPro" id="IPR048809">
    <property type="entry name" value="GspA_C39-like"/>
</dbReference>
<dbReference type="KEGG" id="eps:L0Y14_14360"/>
<evidence type="ECO:0000313" key="5">
    <source>
        <dbReference type="Proteomes" id="UP001056649"/>
    </source>
</evidence>
<feature type="domain" description="AAA+ ATPase" evidence="3">
    <location>
        <begin position="42"/>
        <end position="167"/>
    </location>
</feature>
<dbReference type="PANTHER" id="PTHR35894:SF1">
    <property type="entry name" value="PHOSPHORIBULOKINASE _ URIDINE KINASE FAMILY"/>
    <property type="match status" value="1"/>
</dbReference>
<gene>
    <name evidence="4" type="ORF">L0Y14_14360</name>
</gene>
<dbReference type="InterPro" id="IPR003593">
    <property type="entry name" value="AAA+_ATPase"/>
</dbReference>
<keyword evidence="5" id="KW-1185">Reference proteome</keyword>
<dbReference type="EMBL" id="CP090569">
    <property type="protein sequence ID" value="USF87298.1"/>
    <property type="molecule type" value="Genomic_DNA"/>
</dbReference>
<dbReference type="Gene3D" id="3.40.50.300">
    <property type="entry name" value="P-loop containing nucleotide triphosphate hydrolases"/>
    <property type="match status" value="1"/>
</dbReference>
<dbReference type="Pfam" id="PF01471">
    <property type="entry name" value="PG_binding_1"/>
    <property type="match status" value="1"/>
</dbReference>
<dbReference type="Pfam" id="PF13401">
    <property type="entry name" value="AAA_22"/>
    <property type="match status" value="1"/>
</dbReference>
<dbReference type="RefSeq" id="WP_006474507.1">
    <property type="nucleotide sequence ID" value="NZ_CP090569.1"/>
</dbReference>
<organism evidence="4 5">
    <name type="scientific">Candidatus Endoriftia persephonae</name>
    <dbReference type="NCBI Taxonomy" id="393765"/>
    <lineage>
        <taxon>Bacteria</taxon>
        <taxon>Pseudomonadati</taxon>
        <taxon>Pseudomonadota</taxon>
        <taxon>Gammaproteobacteria</taxon>
        <taxon>Chromatiales</taxon>
        <taxon>Sedimenticolaceae</taxon>
        <taxon>Candidatus Endoriftia</taxon>
    </lineage>
</organism>
<sequence length="555" mass="61825">MKFSDFGFKENPFSITPDPRYLFLSRGHEESLAHLIYGVGPNGGFVQLTGEVGTGKTMLVRSLLEQHLENVEFALIFNPKLSRRAFLAAICDELGISYTGPPYSLKQLIDNLTRHLLEAHTAGRNTVLVVDEAQNLSPRVLETVRMLTNLETARHKLLRIILVGQPELQQMLEQRELRQVAQRITARFHLSPLSRKETSDYIRHRLEVAGVSEHLFTTAGMWLTYSLSGGVPRIINTICERALLAIFATDARRAGVRLVWRAAKEIRGRKRRRRWSKVWMLGLLLGVVGGASWWLAPLIGPLKLESQQLHVVPELPVSAETMESGEQPQHEAGPLDSRAEGDGSEASLSEHISQTDDGEWAAHARLFALWGFSLTDGLALQPCEYAKELGLRCFTDVAGWEDLERLNRPALLYLNVAGEKRYLLLKALHGEQAIVDYGAGERAVLRSEIAPLWRGEFTMLWRPHAGEALIGPGSDGPLVTWLRRRLALSNGIKLSADGVSQQFDEELGVQLREYQLRTGLKPDGVAGQKTQIQLNNLQLMVGTPTLTGVSLVEGE</sequence>
<dbReference type="InterPro" id="IPR036366">
    <property type="entry name" value="PGBDSf"/>
</dbReference>
<dbReference type="Gene3D" id="1.10.101.10">
    <property type="entry name" value="PGBD-like superfamily/PGBD"/>
    <property type="match status" value="1"/>
</dbReference>
<dbReference type="SUPFAM" id="SSF47090">
    <property type="entry name" value="PGBD-like"/>
    <property type="match status" value="1"/>
</dbReference>
<dbReference type="InterPro" id="IPR049945">
    <property type="entry name" value="AAA_22"/>
</dbReference>
<evidence type="ECO:0000259" key="3">
    <source>
        <dbReference type="SMART" id="SM00382"/>
    </source>
</evidence>
<evidence type="ECO:0000256" key="1">
    <source>
        <dbReference type="SAM" id="MobiDB-lite"/>
    </source>
</evidence>
<evidence type="ECO:0000313" key="4">
    <source>
        <dbReference type="EMBL" id="USF87298.1"/>
    </source>
</evidence>